<dbReference type="EMBL" id="JAJADR010000002">
    <property type="protein sequence ID" value="MCB2407847.1"/>
    <property type="molecule type" value="Genomic_DNA"/>
</dbReference>
<protein>
    <submittedName>
        <fullName evidence="1">Uncharacterized protein</fullName>
    </submittedName>
</protein>
<evidence type="ECO:0000313" key="1">
    <source>
        <dbReference type="EMBL" id="MCB2407847.1"/>
    </source>
</evidence>
<evidence type="ECO:0000313" key="2">
    <source>
        <dbReference type="Proteomes" id="UP001165296"/>
    </source>
</evidence>
<comment type="caution">
    <text evidence="1">The sequence shown here is derived from an EMBL/GenBank/DDBJ whole genome shotgun (WGS) entry which is preliminary data.</text>
</comment>
<accession>A0ABS8ANR3</accession>
<keyword evidence="2" id="KW-1185">Reference proteome</keyword>
<reference evidence="1" key="1">
    <citation type="submission" date="2021-10" db="EMBL/GenBank/DDBJ databases">
        <authorList>
            <person name="Dean J.D."/>
            <person name="Kim M.K."/>
            <person name="Newey C.N."/>
            <person name="Stoker T.S."/>
            <person name="Thompson D.W."/>
            <person name="Grose J.H."/>
        </authorList>
    </citation>
    <scope>NUCLEOTIDE SEQUENCE</scope>
    <source>
        <strain evidence="1">BT178</strain>
    </source>
</reference>
<gene>
    <name evidence="1" type="ORF">LGH74_07655</name>
</gene>
<organism evidence="1 2">
    <name type="scientific">Hymenobacter lucidus</name>
    <dbReference type="NCBI Taxonomy" id="2880930"/>
    <lineage>
        <taxon>Bacteria</taxon>
        <taxon>Pseudomonadati</taxon>
        <taxon>Bacteroidota</taxon>
        <taxon>Cytophagia</taxon>
        <taxon>Cytophagales</taxon>
        <taxon>Hymenobacteraceae</taxon>
        <taxon>Hymenobacter</taxon>
    </lineage>
</organism>
<name>A0ABS8ANR3_9BACT</name>
<proteinExistence type="predicted"/>
<dbReference type="Proteomes" id="UP001165296">
    <property type="component" value="Unassembled WGS sequence"/>
</dbReference>
<sequence>MLLFLYNTVGFYPAYTWRQHQFRREAEHQRRAQLPDAALTRVQVARTPLAGAELQWQEANEFRWRGQLYDVVRQRADADSITYFCWHDQGEEKLLAGLQKHLDQLTHPDQSAGKTARKLFDHLFKLAFFPVSAPDVAVTVRPMANRSYHHLEAALLTWPATIVLPPPESWLAIS</sequence>